<dbReference type="PANTHER" id="PTHR39338:SF7">
    <property type="entry name" value="BLL6692 PROTEIN"/>
    <property type="match status" value="1"/>
</dbReference>
<sequence length="394" mass="45621">MFLPFFENLRRHGVKVSIREFLTFLEALKAGLVTYDPEGFYYLARATLVKDERLIDRFDQAFAASFEGLDAIPPEAVMNAVEIPADWLRSMTERHLSEEEKAQIEALGGFEKLMETLRDRLAEQKGRHQGGNKWVGTGGTSPFGAEGYNPEGVRIGQDRSRHRRAVKVWDRREFRNLDDGVELGTRNIKVALKRLRRWVREGAADELDLDGTIRSTAEHGWLDVQTRPERRNAVKVLLFLDVGGSMDDHVKVVEELFSAARGEFKHLEHFYFHNCLYEAVWKDNARRWDEVIPTREILHRYGPDYKCIFVGDASMSPYEITQPGGANEHWNPEAGHVWLNRARAQWPSHLWINPVPERYWQYTQSIGLIRQIFEEAMVPMTLDGLDRGMRDLVR</sequence>
<dbReference type="RefSeq" id="WP_160891734.1">
    <property type="nucleotide sequence ID" value="NZ_WUMU01000003.1"/>
</dbReference>
<dbReference type="AlphaFoldDB" id="A0A6L7FZQ9"/>
<keyword evidence="3" id="KW-1185">Reference proteome</keyword>
<dbReference type="Pfam" id="PF05762">
    <property type="entry name" value="VWA_CoxE"/>
    <property type="match status" value="1"/>
</dbReference>
<gene>
    <name evidence="2" type="ORF">GR170_03675</name>
</gene>
<evidence type="ECO:0000313" key="2">
    <source>
        <dbReference type="EMBL" id="MXN16922.1"/>
    </source>
</evidence>
<dbReference type="InterPro" id="IPR008912">
    <property type="entry name" value="Uncharacterised_CoxE"/>
</dbReference>
<organism evidence="2 3">
    <name type="scientific">Pseudooceanicola albus</name>
    <dbReference type="NCBI Taxonomy" id="2692189"/>
    <lineage>
        <taxon>Bacteria</taxon>
        <taxon>Pseudomonadati</taxon>
        <taxon>Pseudomonadota</taxon>
        <taxon>Alphaproteobacteria</taxon>
        <taxon>Rhodobacterales</taxon>
        <taxon>Paracoccaceae</taxon>
        <taxon>Pseudooceanicola</taxon>
    </lineage>
</organism>
<protein>
    <submittedName>
        <fullName evidence="2">VWA domain-containing protein</fullName>
    </submittedName>
</protein>
<dbReference type="EMBL" id="WUMU01000003">
    <property type="protein sequence ID" value="MXN16922.1"/>
    <property type="molecule type" value="Genomic_DNA"/>
</dbReference>
<accession>A0A6L7FZQ9</accession>
<evidence type="ECO:0000256" key="1">
    <source>
        <dbReference type="SAM" id="MobiDB-lite"/>
    </source>
</evidence>
<comment type="caution">
    <text evidence="2">The sequence shown here is derived from an EMBL/GenBank/DDBJ whole genome shotgun (WGS) entry which is preliminary data.</text>
</comment>
<evidence type="ECO:0000313" key="3">
    <source>
        <dbReference type="Proteomes" id="UP000477911"/>
    </source>
</evidence>
<feature type="region of interest" description="Disordered" evidence="1">
    <location>
        <begin position="125"/>
        <end position="154"/>
    </location>
</feature>
<proteinExistence type="predicted"/>
<name>A0A6L7FZQ9_9RHOB</name>
<reference evidence="2 3" key="1">
    <citation type="submission" date="2019-12" db="EMBL/GenBank/DDBJ databases">
        <authorList>
            <person name="Li M."/>
        </authorList>
    </citation>
    <scope>NUCLEOTIDE SEQUENCE [LARGE SCALE GENOMIC DNA]</scope>
    <source>
        <strain evidence="2 3">GBMRC 2024</strain>
    </source>
</reference>
<dbReference type="Proteomes" id="UP000477911">
    <property type="component" value="Unassembled WGS sequence"/>
</dbReference>
<dbReference type="PANTHER" id="PTHR39338">
    <property type="entry name" value="BLL5662 PROTEIN-RELATED"/>
    <property type="match status" value="1"/>
</dbReference>